<evidence type="ECO:0000313" key="1">
    <source>
        <dbReference type="EMBL" id="KKL44653.1"/>
    </source>
</evidence>
<gene>
    <name evidence="1" type="ORF">LCGC14_2363520</name>
</gene>
<comment type="caution">
    <text evidence="1">The sequence shown here is derived from an EMBL/GenBank/DDBJ whole genome shotgun (WGS) entry which is preliminary data.</text>
</comment>
<dbReference type="AlphaFoldDB" id="A0A0F9C5S9"/>
<protein>
    <submittedName>
        <fullName evidence="1">Uncharacterized protein</fullName>
    </submittedName>
</protein>
<sequence length="88" mass="9472">MKEYRVTINVRLHEVEQKMVHGPSGQQGMGERVLTVQVTEGAGVGPTPKAALEEAMGNGIEAYLQGMMEASDRTELLAPPGKGKREGH</sequence>
<reference evidence="1" key="1">
    <citation type="journal article" date="2015" name="Nature">
        <title>Complex archaea that bridge the gap between prokaryotes and eukaryotes.</title>
        <authorList>
            <person name="Spang A."/>
            <person name="Saw J.H."/>
            <person name="Jorgensen S.L."/>
            <person name="Zaremba-Niedzwiedzka K."/>
            <person name="Martijn J."/>
            <person name="Lind A.E."/>
            <person name="van Eijk R."/>
            <person name="Schleper C."/>
            <person name="Guy L."/>
            <person name="Ettema T.J."/>
        </authorList>
    </citation>
    <scope>NUCLEOTIDE SEQUENCE</scope>
</reference>
<name>A0A0F9C5S9_9ZZZZ</name>
<organism evidence="1">
    <name type="scientific">marine sediment metagenome</name>
    <dbReference type="NCBI Taxonomy" id="412755"/>
    <lineage>
        <taxon>unclassified sequences</taxon>
        <taxon>metagenomes</taxon>
        <taxon>ecological metagenomes</taxon>
    </lineage>
</organism>
<accession>A0A0F9C5S9</accession>
<proteinExistence type="predicted"/>
<dbReference type="EMBL" id="LAZR01034679">
    <property type="protein sequence ID" value="KKL44653.1"/>
    <property type="molecule type" value="Genomic_DNA"/>
</dbReference>